<proteinExistence type="inferred from homology"/>
<dbReference type="Proteomes" id="UP001159364">
    <property type="component" value="Linkage Group LG09"/>
</dbReference>
<evidence type="ECO:0000313" key="3">
    <source>
        <dbReference type="Proteomes" id="UP001159364"/>
    </source>
</evidence>
<comment type="caution">
    <text evidence="2">The sequence shown here is derived from an EMBL/GenBank/DDBJ whole genome shotgun (WGS) entry which is preliminary data.</text>
</comment>
<dbReference type="AlphaFoldDB" id="A0AAV8SR32"/>
<reference evidence="2 3" key="1">
    <citation type="submission" date="2021-09" db="EMBL/GenBank/DDBJ databases">
        <title>Genomic insights and catalytic innovation underlie evolution of tropane alkaloids biosynthesis.</title>
        <authorList>
            <person name="Wang Y.-J."/>
            <person name="Tian T."/>
            <person name="Huang J.-P."/>
            <person name="Huang S.-X."/>
        </authorList>
    </citation>
    <scope>NUCLEOTIDE SEQUENCE [LARGE SCALE GENOMIC DNA]</scope>
    <source>
        <strain evidence="2">KIB-2018</strain>
        <tissue evidence="2">Leaf</tissue>
    </source>
</reference>
<dbReference type="InterPro" id="IPR003676">
    <property type="entry name" value="SAUR_fam"/>
</dbReference>
<dbReference type="GO" id="GO:0009733">
    <property type="term" value="P:response to auxin"/>
    <property type="evidence" value="ECO:0007669"/>
    <property type="project" value="InterPro"/>
</dbReference>
<evidence type="ECO:0008006" key="4">
    <source>
        <dbReference type="Google" id="ProtNLM"/>
    </source>
</evidence>
<dbReference type="Pfam" id="PF02519">
    <property type="entry name" value="Auxin_inducible"/>
    <property type="match status" value="1"/>
</dbReference>
<protein>
    <recommendedName>
        <fullName evidence="4">Small auxin up regulated protein</fullName>
    </recommendedName>
</protein>
<evidence type="ECO:0000313" key="2">
    <source>
        <dbReference type="EMBL" id="KAJ8754731.1"/>
    </source>
</evidence>
<keyword evidence="3" id="KW-1185">Reference proteome</keyword>
<sequence>MMYFKKLAKKLRARSRVGYERSREECLLKGYDEPPKTPTGFFVIYVGYERERFVVPTNFLSHPLFKMLLEKAHDDFDLHQNVNRLVVPCSVSTFQEVVSAVESCNGRFDVRNFIEELI</sequence>
<dbReference type="EMBL" id="JAIWQS010000009">
    <property type="protein sequence ID" value="KAJ8754731.1"/>
    <property type="molecule type" value="Genomic_DNA"/>
</dbReference>
<comment type="similarity">
    <text evidence="1">Belongs to the ARG7 family.</text>
</comment>
<evidence type="ECO:0000256" key="1">
    <source>
        <dbReference type="ARBA" id="ARBA00006974"/>
    </source>
</evidence>
<gene>
    <name evidence="2" type="ORF">K2173_012120</name>
</gene>
<dbReference type="PANTHER" id="PTHR31374">
    <property type="entry name" value="AUXIN-INDUCED PROTEIN-LIKE-RELATED"/>
    <property type="match status" value="1"/>
</dbReference>
<name>A0AAV8SR32_9ROSI</name>
<organism evidence="2 3">
    <name type="scientific">Erythroxylum novogranatense</name>
    <dbReference type="NCBI Taxonomy" id="1862640"/>
    <lineage>
        <taxon>Eukaryota</taxon>
        <taxon>Viridiplantae</taxon>
        <taxon>Streptophyta</taxon>
        <taxon>Embryophyta</taxon>
        <taxon>Tracheophyta</taxon>
        <taxon>Spermatophyta</taxon>
        <taxon>Magnoliopsida</taxon>
        <taxon>eudicotyledons</taxon>
        <taxon>Gunneridae</taxon>
        <taxon>Pentapetalae</taxon>
        <taxon>rosids</taxon>
        <taxon>fabids</taxon>
        <taxon>Malpighiales</taxon>
        <taxon>Erythroxylaceae</taxon>
        <taxon>Erythroxylum</taxon>
    </lineage>
</organism>
<dbReference type="PANTHER" id="PTHR31374:SF28">
    <property type="entry name" value="SAUR-LIKE AUXIN-RESPONSIVE PROTEIN FAMILY"/>
    <property type="match status" value="1"/>
</dbReference>
<accession>A0AAV8SR32</accession>